<keyword evidence="1" id="KW-0812">Transmembrane</keyword>
<evidence type="ECO:0000256" key="1">
    <source>
        <dbReference type="SAM" id="Phobius"/>
    </source>
</evidence>
<dbReference type="Proteomes" id="UP000824366">
    <property type="component" value="Chromosome"/>
</dbReference>
<feature type="transmembrane region" description="Helical" evidence="1">
    <location>
        <begin position="15"/>
        <end position="34"/>
    </location>
</feature>
<keyword evidence="1" id="KW-1133">Transmembrane helix</keyword>
<evidence type="ECO:0000313" key="3">
    <source>
        <dbReference type="Proteomes" id="UP000824366"/>
    </source>
</evidence>
<dbReference type="EMBL" id="AP024238">
    <property type="protein sequence ID" value="BCO26379.1"/>
    <property type="molecule type" value="Genomic_DNA"/>
</dbReference>
<protein>
    <submittedName>
        <fullName evidence="2">Uncharacterized protein</fullName>
    </submittedName>
</protein>
<keyword evidence="3" id="KW-1185">Reference proteome</keyword>
<sequence length="49" mass="5499">MGANAAQVFLAVTNALFHLAAVARNLAFLIYLWMYTPWLFQVRLDGQDG</sequence>
<accession>A0ABM7MJM1</accession>
<organism evidence="2 3">
    <name type="scientific">Rhodoferax lithotrophicus</name>
    <dbReference type="NCBI Taxonomy" id="2798804"/>
    <lineage>
        <taxon>Bacteria</taxon>
        <taxon>Pseudomonadati</taxon>
        <taxon>Pseudomonadota</taxon>
        <taxon>Betaproteobacteria</taxon>
        <taxon>Burkholderiales</taxon>
        <taxon>Comamonadaceae</taxon>
        <taxon>Rhodoferax</taxon>
    </lineage>
</organism>
<name>A0ABM7MJM1_9BURK</name>
<evidence type="ECO:0000313" key="2">
    <source>
        <dbReference type="EMBL" id="BCO26379.1"/>
    </source>
</evidence>
<gene>
    <name evidence="2" type="ORF">MIZ03_1260</name>
</gene>
<proteinExistence type="predicted"/>
<keyword evidence="1" id="KW-0472">Membrane</keyword>
<reference evidence="2 3" key="1">
    <citation type="journal article" date="2021" name="Microbiol. Spectr.">
        <title>A Single Bacterium Capable of Oxidation and Reduction of Iron at Circumneutral pH.</title>
        <authorList>
            <person name="Kato S."/>
            <person name="Ohkuma M."/>
        </authorList>
    </citation>
    <scope>NUCLEOTIDE SEQUENCE [LARGE SCALE GENOMIC DNA]</scope>
    <source>
        <strain evidence="2 3">MIZ03</strain>
    </source>
</reference>